<comment type="caution">
    <text evidence="8">The sequence shown here is derived from an EMBL/GenBank/DDBJ whole genome shotgun (WGS) entry which is preliminary data.</text>
</comment>
<keyword evidence="2 7" id="KW-0732">Signal</keyword>
<evidence type="ECO:0000256" key="7">
    <source>
        <dbReference type="SAM" id="SignalP"/>
    </source>
</evidence>
<dbReference type="EMBL" id="QKRB01000028">
    <property type="protein sequence ID" value="PZD97430.1"/>
    <property type="molecule type" value="Genomic_DNA"/>
</dbReference>
<dbReference type="AlphaFoldDB" id="A0A2W1LH93"/>
<gene>
    <name evidence="8" type="ORF">DNH61_03535</name>
</gene>
<proteinExistence type="predicted"/>
<dbReference type="InterPro" id="IPR006059">
    <property type="entry name" value="SBP"/>
</dbReference>
<dbReference type="Pfam" id="PF01547">
    <property type="entry name" value="SBP_bac_1"/>
    <property type="match status" value="1"/>
</dbReference>
<accession>A0A2W1LH93</accession>
<keyword evidence="1" id="KW-1003">Cell membrane</keyword>
<keyword evidence="5" id="KW-0449">Lipoprotein</keyword>
<sequence length="558" mass="62077">MVNKRKRLPALLLTVILSASLAACSSNTGNQNGNGSTAADTSSGNTASSVNEAAAEPLGKYEPAITVRTTMSETGKETLAEGDTYTNNVWTRGYEEELGIKMKYDWIVPGANYNDKMNVTLASGDLPDILKVTPVQFEQLHQAGMLEDLTDVYEKYASDLVKEFYSAEDGAALKPVTKDGKIYAMVDYPGSLDSSDMIWIRKDWLDKLGLEEPKSLQDVIAIAEAFTFDDPDGNGKQDTYGISMNKDLPINSFLLGYHGYLETWIKDENGQIVNGTIQPEVKQGLAELQRLYKEGVIDPEFGVKDFNKAMEELNAGKAGMWFAPQWAPFQVMQMVKKDPNVNWLPYPVQSIDSEPAKTQNHLVLGGVFAVRKGYEHPEALIKLLNFQAEKMFGESAEAERAKYLNGMTGLGFQNAAVFNLPANKNVKAMEEVVEALETEDTSKLGLEAKLFYEDIKDYRSGNLDKWHMERIFGPDSSQAVIKHYRDNDLIVMNEFIYAPTKTMSSKSATLEKLRLETFLKIIYGELPVDAFDQFVANWKKLGGEQITAEVNEVVQANS</sequence>
<keyword evidence="9" id="KW-1185">Reference proteome</keyword>
<dbReference type="PANTHER" id="PTHR43649:SF33">
    <property type="entry name" value="POLYGALACTURONAN_RHAMNOGALACTURONAN-BINDING PROTEIN YTCQ"/>
    <property type="match status" value="1"/>
</dbReference>
<evidence type="ECO:0000256" key="1">
    <source>
        <dbReference type="ARBA" id="ARBA00022475"/>
    </source>
</evidence>
<dbReference type="CDD" id="cd13580">
    <property type="entry name" value="PBP2_AlgQ_like_1"/>
    <property type="match status" value="1"/>
</dbReference>
<feature type="region of interest" description="Disordered" evidence="6">
    <location>
        <begin position="29"/>
        <end position="55"/>
    </location>
</feature>
<name>A0A2W1LH93_9BACL</name>
<protein>
    <submittedName>
        <fullName evidence="8">ABC transporter substrate-binding protein</fullName>
    </submittedName>
</protein>
<organism evidence="8 9">
    <name type="scientific">Paenibacillus sambharensis</name>
    <dbReference type="NCBI Taxonomy" id="1803190"/>
    <lineage>
        <taxon>Bacteria</taxon>
        <taxon>Bacillati</taxon>
        <taxon>Bacillota</taxon>
        <taxon>Bacilli</taxon>
        <taxon>Bacillales</taxon>
        <taxon>Paenibacillaceae</taxon>
        <taxon>Paenibacillus</taxon>
    </lineage>
</organism>
<evidence type="ECO:0000256" key="2">
    <source>
        <dbReference type="ARBA" id="ARBA00022729"/>
    </source>
</evidence>
<feature type="signal peptide" evidence="7">
    <location>
        <begin position="1"/>
        <end position="22"/>
    </location>
</feature>
<evidence type="ECO:0000256" key="4">
    <source>
        <dbReference type="ARBA" id="ARBA00023139"/>
    </source>
</evidence>
<dbReference type="InterPro" id="IPR050490">
    <property type="entry name" value="Bact_solute-bd_prot1"/>
</dbReference>
<evidence type="ECO:0000313" key="9">
    <source>
        <dbReference type="Proteomes" id="UP000249522"/>
    </source>
</evidence>
<evidence type="ECO:0000256" key="6">
    <source>
        <dbReference type="SAM" id="MobiDB-lite"/>
    </source>
</evidence>
<reference evidence="8 9" key="1">
    <citation type="submission" date="2018-06" db="EMBL/GenBank/DDBJ databases">
        <title>Paenibacillus imtechensis sp. nov.</title>
        <authorList>
            <person name="Pinnaka A.K."/>
            <person name="Singh H."/>
            <person name="Kaur M."/>
        </authorList>
    </citation>
    <scope>NUCLEOTIDE SEQUENCE [LARGE SCALE GENOMIC DNA]</scope>
    <source>
        <strain evidence="8 9">SMB1</strain>
    </source>
</reference>
<feature type="compositionally biased region" description="Polar residues" evidence="6">
    <location>
        <begin position="38"/>
        <end position="51"/>
    </location>
</feature>
<dbReference type="Gene3D" id="3.40.190.10">
    <property type="entry name" value="Periplasmic binding protein-like II"/>
    <property type="match status" value="2"/>
</dbReference>
<dbReference type="SUPFAM" id="SSF53850">
    <property type="entry name" value="Periplasmic binding protein-like II"/>
    <property type="match status" value="1"/>
</dbReference>
<evidence type="ECO:0000313" key="8">
    <source>
        <dbReference type="EMBL" id="PZD97430.1"/>
    </source>
</evidence>
<evidence type="ECO:0000256" key="3">
    <source>
        <dbReference type="ARBA" id="ARBA00023136"/>
    </source>
</evidence>
<dbReference type="PANTHER" id="PTHR43649">
    <property type="entry name" value="ARABINOSE-BINDING PROTEIN-RELATED"/>
    <property type="match status" value="1"/>
</dbReference>
<feature type="chain" id="PRO_5039540683" evidence="7">
    <location>
        <begin position="23"/>
        <end position="558"/>
    </location>
</feature>
<keyword evidence="3" id="KW-0472">Membrane</keyword>
<dbReference type="Proteomes" id="UP000249522">
    <property type="component" value="Unassembled WGS sequence"/>
</dbReference>
<evidence type="ECO:0000256" key="5">
    <source>
        <dbReference type="ARBA" id="ARBA00023288"/>
    </source>
</evidence>
<dbReference type="RefSeq" id="WP_111145288.1">
    <property type="nucleotide sequence ID" value="NZ_QKRB01000028.1"/>
</dbReference>
<dbReference type="OrthoDB" id="9787283at2"/>
<keyword evidence="4" id="KW-0564">Palmitate</keyword>
<dbReference type="PROSITE" id="PS51257">
    <property type="entry name" value="PROKAR_LIPOPROTEIN"/>
    <property type="match status" value="1"/>
</dbReference>